<dbReference type="AlphaFoldDB" id="A0AAQ3MIQ3"/>
<feature type="region of interest" description="Disordered" evidence="1">
    <location>
        <begin position="117"/>
        <end position="156"/>
    </location>
</feature>
<name>A0AAQ3MIQ3_VIGMU</name>
<protein>
    <submittedName>
        <fullName evidence="2">Uncharacterized protein</fullName>
    </submittedName>
</protein>
<evidence type="ECO:0000313" key="3">
    <source>
        <dbReference type="Proteomes" id="UP001374535"/>
    </source>
</evidence>
<reference evidence="2 3" key="1">
    <citation type="journal article" date="2023" name="Life. Sci Alliance">
        <title>Evolutionary insights into 3D genome organization and epigenetic landscape of Vigna mungo.</title>
        <authorList>
            <person name="Junaid A."/>
            <person name="Singh B."/>
            <person name="Bhatia S."/>
        </authorList>
    </citation>
    <scope>NUCLEOTIDE SEQUENCE [LARGE SCALE GENOMIC DNA]</scope>
    <source>
        <strain evidence="2">Urdbean</strain>
    </source>
</reference>
<dbReference type="EMBL" id="CP144690">
    <property type="protein sequence ID" value="WVY91817.1"/>
    <property type="molecule type" value="Genomic_DNA"/>
</dbReference>
<gene>
    <name evidence="2" type="ORF">V8G54_037331</name>
</gene>
<evidence type="ECO:0000313" key="2">
    <source>
        <dbReference type="EMBL" id="WVY91817.1"/>
    </source>
</evidence>
<accession>A0AAQ3MIQ3</accession>
<dbReference type="Proteomes" id="UP001374535">
    <property type="component" value="Chromosome 11"/>
</dbReference>
<feature type="compositionally biased region" description="Acidic residues" evidence="1">
    <location>
        <begin position="119"/>
        <end position="134"/>
    </location>
</feature>
<proteinExistence type="predicted"/>
<organism evidence="2 3">
    <name type="scientific">Vigna mungo</name>
    <name type="common">Black gram</name>
    <name type="synonym">Phaseolus mungo</name>
    <dbReference type="NCBI Taxonomy" id="3915"/>
    <lineage>
        <taxon>Eukaryota</taxon>
        <taxon>Viridiplantae</taxon>
        <taxon>Streptophyta</taxon>
        <taxon>Embryophyta</taxon>
        <taxon>Tracheophyta</taxon>
        <taxon>Spermatophyta</taxon>
        <taxon>Magnoliopsida</taxon>
        <taxon>eudicotyledons</taxon>
        <taxon>Gunneridae</taxon>
        <taxon>Pentapetalae</taxon>
        <taxon>rosids</taxon>
        <taxon>fabids</taxon>
        <taxon>Fabales</taxon>
        <taxon>Fabaceae</taxon>
        <taxon>Papilionoideae</taxon>
        <taxon>50 kb inversion clade</taxon>
        <taxon>NPAAA clade</taxon>
        <taxon>indigoferoid/millettioid clade</taxon>
        <taxon>Phaseoleae</taxon>
        <taxon>Vigna</taxon>
    </lineage>
</organism>
<keyword evidence="3" id="KW-1185">Reference proteome</keyword>
<evidence type="ECO:0000256" key="1">
    <source>
        <dbReference type="SAM" id="MobiDB-lite"/>
    </source>
</evidence>
<sequence>MERDNKLCAFVLVWNLLPRGSNHAQLTTKDICLIHALKGQIHTDWIEVISDNLIKTTRLPMDMSTTTPTVRPKNDFEKYVLKQLLTLVRNHYTYISRFEKLDKEIFSLQRKIGNWNLAEDGEVEDNEDEEEDDEGVKGEHEEEEDEEGIEGYEELE</sequence>
<feature type="compositionally biased region" description="Acidic residues" evidence="1">
    <location>
        <begin position="141"/>
        <end position="156"/>
    </location>
</feature>